<evidence type="ECO:0000256" key="2">
    <source>
        <dbReference type="SAM" id="MobiDB-lite"/>
    </source>
</evidence>
<feature type="compositionally biased region" description="Low complexity" evidence="2">
    <location>
        <begin position="502"/>
        <end position="514"/>
    </location>
</feature>
<feature type="region of interest" description="Disordered" evidence="2">
    <location>
        <begin position="1"/>
        <end position="45"/>
    </location>
</feature>
<accession>A0AAD6CQ24</accession>
<evidence type="ECO:0000313" key="5">
    <source>
        <dbReference type="Proteomes" id="UP001220324"/>
    </source>
</evidence>
<dbReference type="InterPro" id="IPR001878">
    <property type="entry name" value="Znf_CCHC"/>
</dbReference>
<dbReference type="InterPro" id="IPR051714">
    <property type="entry name" value="Znf_CCHC_NABP"/>
</dbReference>
<protein>
    <recommendedName>
        <fullName evidence="3">CCHC-type domain-containing protein</fullName>
    </recommendedName>
</protein>
<reference evidence="4 5" key="1">
    <citation type="journal article" date="2023" name="IMA Fungus">
        <title>Comparative genomic study of the Penicillium genus elucidates a diverse pangenome and 15 lateral gene transfer events.</title>
        <authorList>
            <person name="Petersen C."/>
            <person name="Sorensen T."/>
            <person name="Nielsen M.R."/>
            <person name="Sondergaard T.E."/>
            <person name="Sorensen J.L."/>
            <person name="Fitzpatrick D.A."/>
            <person name="Frisvad J.C."/>
            <person name="Nielsen K.L."/>
        </authorList>
    </citation>
    <scope>NUCLEOTIDE SEQUENCE [LARGE SCALE GENOMIC DNA]</scope>
    <source>
        <strain evidence="4 5">IBT 35679</strain>
    </source>
</reference>
<dbReference type="GO" id="GO:0003676">
    <property type="term" value="F:nucleic acid binding"/>
    <property type="evidence" value="ECO:0007669"/>
    <property type="project" value="InterPro"/>
</dbReference>
<feature type="domain" description="CCHC-type" evidence="3">
    <location>
        <begin position="441"/>
        <end position="456"/>
    </location>
</feature>
<feature type="domain" description="CCHC-type" evidence="3">
    <location>
        <begin position="320"/>
        <end position="336"/>
    </location>
</feature>
<evidence type="ECO:0000259" key="3">
    <source>
        <dbReference type="PROSITE" id="PS50158"/>
    </source>
</evidence>
<name>A0AAD6CQ24_9EURO</name>
<feature type="region of interest" description="Disordered" evidence="2">
    <location>
        <begin position="479"/>
        <end position="530"/>
    </location>
</feature>
<feature type="domain" description="CCHC-type" evidence="3">
    <location>
        <begin position="417"/>
        <end position="432"/>
    </location>
</feature>
<feature type="domain" description="CCHC-type" evidence="3">
    <location>
        <begin position="131"/>
        <end position="146"/>
    </location>
</feature>
<comment type="caution">
    <text evidence="4">The sequence shown here is derived from an EMBL/GenBank/DDBJ whole genome shotgun (WGS) entry which is preliminary data.</text>
</comment>
<keyword evidence="1" id="KW-0863">Zinc-finger</keyword>
<proteinExistence type="predicted"/>
<dbReference type="SUPFAM" id="SSF57756">
    <property type="entry name" value="Retrovirus zinc finger-like domains"/>
    <property type="match status" value="7"/>
</dbReference>
<dbReference type="AlphaFoldDB" id="A0AAD6CQ24"/>
<dbReference type="PANTHER" id="PTHR23002">
    <property type="entry name" value="ZINC FINGER CCHC DOMAIN CONTAINING PROTEIN"/>
    <property type="match status" value="1"/>
</dbReference>
<keyword evidence="1" id="KW-0862">Zinc</keyword>
<keyword evidence="1" id="KW-0479">Metal-binding</keyword>
<dbReference type="SMART" id="SM00343">
    <property type="entry name" value="ZnF_C2HC"/>
    <property type="match status" value="13"/>
</dbReference>
<feature type="domain" description="CCHC-type" evidence="3">
    <location>
        <begin position="55"/>
        <end position="70"/>
    </location>
</feature>
<dbReference type="Pfam" id="PF14392">
    <property type="entry name" value="zf-CCHC_4"/>
    <property type="match status" value="1"/>
</dbReference>
<feature type="domain" description="CCHC-type" evidence="3">
    <location>
        <begin position="465"/>
        <end position="480"/>
    </location>
</feature>
<feature type="domain" description="CCHC-type" evidence="3">
    <location>
        <begin position="108"/>
        <end position="123"/>
    </location>
</feature>
<dbReference type="InterPro" id="IPR036875">
    <property type="entry name" value="Znf_CCHC_sf"/>
</dbReference>
<feature type="domain" description="CCHC-type" evidence="3">
    <location>
        <begin position="154"/>
        <end position="169"/>
    </location>
</feature>
<dbReference type="Gene3D" id="4.10.60.10">
    <property type="entry name" value="Zinc finger, CCHC-type"/>
    <property type="match status" value="6"/>
</dbReference>
<dbReference type="EMBL" id="JAQIZZ010000007">
    <property type="protein sequence ID" value="KAJ5532710.1"/>
    <property type="molecule type" value="Genomic_DNA"/>
</dbReference>
<feature type="domain" description="CCHC-type" evidence="3">
    <location>
        <begin position="347"/>
        <end position="363"/>
    </location>
</feature>
<feature type="compositionally biased region" description="Acidic residues" evidence="2">
    <location>
        <begin position="520"/>
        <end position="530"/>
    </location>
</feature>
<feature type="domain" description="CCHC-type" evidence="3">
    <location>
        <begin position="85"/>
        <end position="100"/>
    </location>
</feature>
<dbReference type="PROSITE" id="PS50158">
    <property type="entry name" value="ZF_CCHC"/>
    <property type="match status" value="11"/>
</dbReference>
<gene>
    <name evidence="4" type="ORF">N7494_009262</name>
</gene>
<dbReference type="Pfam" id="PF00098">
    <property type="entry name" value="zf-CCHC"/>
    <property type="match status" value="10"/>
</dbReference>
<evidence type="ECO:0000256" key="1">
    <source>
        <dbReference type="PROSITE-ProRule" id="PRU00047"/>
    </source>
</evidence>
<dbReference type="InterPro" id="IPR025836">
    <property type="entry name" value="Zn_knuckle_CX2CX4HX4C"/>
</dbReference>
<feature type="compositionally biased region" description="Basic and acidic residues" evidence="2">
    <location>
        <begin position="16"/>
        <end position="34"/>
    </location>
</feature>
<sequence>MSDTWDDNAAEGASWDPDKKEDGTRWGRKPEVGYDHASSPTGDQGFGGGHDGNACRICGGSDHFARNCPNEVPDYSSYPQQSRGCFNCGQEGHSKAECTEPPKSFSACFNCGEEGHSKADCTQPRKFSGACFNCGEEGHSKTECTNPRVFKGTCRLCEKEGHPASECPERPPDVCRNCGAEGHQAFVCTAPRKFDLNKVADRLPEEAWDMMKAAGTDTEAFRSALQVYSKAAPEATYVEIENKMREDNFPLYTIAVDKEVGDMHTLIDLQGNLDKKYTVAFYRGPNSPRNILNDRWPDSPEDNIERLANAGVSCNRYVVKCRNCDEIGHIAKNCKQERTEAERTEIKCSNCEAVGHRVRDCPEPRRSKHGCRNCGSDEHQAKECPEPRVAPLTLNAAVGHFAQDCPKGGDDRGPRTCRNCGSEDHIARECDKPRDPATIMCRNCDQLGHSSRECPQPKDWSKVQCNRCGEFGHTVHRCPQPEDSVDAGYNETAHDHNPEGQGSAAGSRPASAAGTTVPVADDDDLQDQAW</sequence>
<organism evidence="4 5">
    <name type="scientific">Penicillium frequentans</name>
    <dbReference type="NCBI Taxonomy" id="3151616"/>
    <lineage>
        <taxon>Eukaryota</taxon>
        <taxon>Fungi</taxon>
        <taxon>Dikarya</taxon>
        <taxon>Ascomycota</taxon>
        <taxon>Pezizomycotina</taxon>
        <taxon>Eurotiomycetes</taxon>
        <taxon>Eurotiomycetidae</taxon>
        <taxon>Eurotiales</taxon>
        <taxon>Aspergillaceae</taxon>
        <taxon>Penicillium</taxon>
    </lineage>
</organism>
<feature type="domain" description="CCHC-type" evidence="3">
    <location>
        <begin position="371"/>
        <end position="386"/>
    </location>
</feature>
<evidence type="ECO:0000313" key="4">
    <source>
        <dbReference type="EMBL" id="KAJ5532710.1"/>
    </source>
</evidence>
<keyword evidence="5" id="KW-1185">Reference proteome</keyword>
<dbReference type="GO" id="GO:0008270">
    <property type="term" value="F:zinc ion binding"/>
    <property type="evidence" value="ECO:0007669"/>
    <property type="project" value="UniProtKB-KW"/>
</dbReference>
<dbReference type="Proteomes" id="UP001220324">
    <property type="component" value="Unassembled WGS sequence"/>
</dbReference>